<evidence type="ECO:0000256" key="1">
    <source>
        <dbReference type="SAM" id="MobiDB-lite"/>
    </source>
</evidence>
<protein>
    <submittedName>
        <fullName evidence="3">Uncharacterized protein</fullName>
    </submittedName>
</protein>
<reference evidence="3" key="1">
    <citation type="journal article" date="2022" name="IScience">
        <title>Evolution of zygomycete secretomes and the origins of terrestrial fungal ecologies.</title>
        <authorList>
            <person name="Chang Y."/>
            <person name="Wang Y."/>
            <person name="Mondo S."/>
            <person name="Ahrendt S."/>
            <person name="Andreopoulos W."/>
            <person name="Barry K."/>
            <person name="Beard J."/>
            <person name="Benny G.L."/>
            <person name="Blankenship S."/>
            <person name="Bonito G."/>
            <person name="Cuomo C."/>
            <person name="Desiro A."/>
            <person name="Gervers K.A."/>
            <person name="Hundley H."/>
            <person name="Kuo A."/>
            <person name="LaButti K."/>
            <person name="Lang B.F."/>
            <person name="Lipzen A."/>
            <person name="O'Donnell K."/>
            <person name="Pangilinan J."/>
            <person name="Reynolds N."/>
            <person name="Sandor L."/>
            <person name="Smith M.E."/>
            <person name="Tsang A."/>
            <person name="Grigoriev I.V."/>
            <person name="Stajich J.E."/>
            <person name="Spatafora J.W."/>
        </authorList>
    </citation>
    <scope>NUCLEOTIDE SEQUENCE</scope>
    <source>
        <strain evidence="3">RSA 2281</strain>
    </source>
</reference>
<dbReference type="Proteomes" id="UP001209540">
    <property type="component" value="Unassembled WGS sequence"/>
</dbReference>
<keyword evidence="2" id="KW-0812">Transmembrane</keyword>
<evidence type="ECO:0000313" key="4">
    <source>
        <dbReference type="Proteomes" id="UP001209540"/>
    </source>
</evidence>
<evidence type="ECO:0000313" key="3">
    <source>
        <dbReference type="EMBL" id="KAI9260649.1"/>
    </source>
</evidence>
<name>A0AAD5KBQ7_9FUNG</name>
<organism evidence="3 4">
    <name type="scientific">Phascolomyces articulosus</name>
    <dbReference type="NCBI Taxonomy" id="60185"/>
    <lineage>
        <taxon>Eukaryota</taxon>
        <taxon>Fungi</taxon>
        <taxon>Fungi incertae sedis</taxon>
        <taxon>Mucoromycota</taxon>
        <taxon>Mucoromycotina</taxon>
        <taxon>Mucoromycetes</taxon>
        <taxon>Mucorales</taxon>
        <taxon>Lichtheimiaceae</taxon>
        <taxon>Phascolomyces</taxon>
    </lineage>
</organism>
<keyword evidence="2" id="KW-1133">Transmembrane helix</keyword>
<proteinExistence type="predicted"/>
<dbReference type="AlphaFoldDB" id="A0AAD5KBQ7"/>
<reference evidence="3" key="2">
    <citation type="submission" date="2023-02" db="EMBL/GenBank/DDBJ databases">
        <authorList>
            <consortium name="DOE Joint Genome Institute"/>
            <person name="Mondo S.J."/>
            <person name="Chang Y."/>
            <person name="Wang Y."/>
            <person name="Ahrendt S."/>
            <person name="Andreopoulos W."/>
            <person name="Barry K."/>
            <person name="Beard J."/>
            <person name="Benny G.L."/>
            <person name="Blankenship S."/>
            <person name="Bonito G."/>
            <person name="Cuomo C."/>
            <person name="Desiro A."/>
            <person name="Gervers K.A."/>
            <person name="Hundley H."/>
            <person name="Kuo A."/>
            <person name="LaButti K."/>
            <person name="Lang B.F."/>
            <person name="Lipzen A."/>
            <person name="O'Donnell K."/>
            <person name="Pangilinan J."/>
            <person name="Reynolds N."/>
            <person name="Sandor L."/>
            <person name="Smith M.W."/>
            <person name="Tsang A."/>
            <person name="Grigoriev I.V."/>
            <person name="Stajich J.E."/>
            <person name="Spatafora J.W."/>
        </authorList>
    </citation>
    <scope>NUCLEOTIDE SEQUENCE</scope>
    <source>
        <strain evidence="3">RSA 2281</strain>
    </source>
</reference>
<feature type="transmembrane region" description="Helical" evidence="2">
    <location>
        <begin position="56"/>
        <end position="74"/>
    </location>
</feature>
<evidence type="ECO:0000256" key="2">
    <source>
        <dbReference type="SAM" id="Phobius"/>
    </source>
</evidence>
<comment type="caution">
    <text evidence="3">The sequence shown here is derived from an EMBL/GenBank/DDBJ whole genome shotgun (WGS) entry which is preliminary data.</text>
</comment>
<gene>
    <name evidence="3" type="ORF">BDA99DRAFT_538246</name>
</gene>
<keyword evidence="2" id="KW-0472">Membrane</keyword>
<dbReference type="EMBL" id="JAIXMP010000016">
    <property type="protein sequence ID" value="KAI9260649.1"/>
    <property type="molecule type" value="Genomic_DNA"/>
</dbReference>
<feature type="transmembrane region" description="Helical" evidence="2">
    <location>
        <begin position="31"/>
        <end position="49"/>
    </location>
</feature>
<accession>A0AAD5KBQ7</accession>
<feature type="region of interest" description="Disordered" evidence="1">
    <location>
        <begin position="366"/>
        <end position="399"/>
    </location>
</feature>
<keyword evidence="4" id="KW-1185">Reference proteome</keyword>
<sequence>MVYTVYDLPQIAHSVLKFCRSVLPYVVCYRLWLQGYIPTVIALVGFISLAPCCTFVRTFIVAFCTFIGLISAPLPPLPRASWQHFVDEKKEEDLCCVRGITRLRVCPEADEFFESFSQFGFGSVRSSSATPVPYFAKTPLAAQRLSLGLPECDKVIVVSSPIKESTHMEHDFEMAALAEQFDAMHLHDNTPVHTVDHMTPTSLYDEDLMSVDMPLEGDSSIVHNENAFSSSSPSVSDMELDVLSLDDHPDTHDLRHTVHIPFAPLWSLDWSLPVESNTVEDTHATDAMQVDEVFIILDALRSMLPSVDVGKSPVWSSKGDALDVPYFYYPFEHTSIVTSVPWVWSLPLHVVEDTMIDRDVHLDALSSSSEGDLPSMPSSAFEEDTPMMRPGQEGDASTEPTISREEEHTANYQSLLLQTPFAPLWSETECLRLGTVQEDTALERVVHELDVLSSDNLSSMASPANGRDAPVLGLAAEGDSPTFHRNEEETSVLTELVPDDTVSFTTTTAAATTTISHPTSPPSVLSSPAIDALRQQLQDECDAIEEWCDLFLSMVRVLPAWCICVYAFFCPSVLFKCMIWLPIVWLPCGLVLSLSCRFRVRVVPVLGYTRVVVWVMPTRIRDFVMLRFGVSRTAAAMVLCSVSSAWRRCWRQSVAFGFGGIRRFGKCGIFSATLPLFQGDLKLGVALSNLGNGYGNIYKRKALEEVRGNSRVHYRYHPIIDTVVAYLCIIRQQETIQVILLNDHCLSASSFTSYIINIYCRKYDECYHDGATLNIIHASRAKALNGFKTIFQDITIGRIGNMMININKTNPKKIKMARRFDEPGFMNKKTST</sequence>